<evidence type="ECO:0000313" key="5">
    <source>
        <dbReference type="EMBL" id="KAG2232113.1"/>
    </source>
</evidence>
<accession>A0A8H7SPK1</accession>
<evidence type="ECO:0008006" key="7">
    <source>
        <dbReference type="Google" id="ProtNLM"/>
    </source>
</evidence>
<dbReference type="Proteomes" id="UP000613177">
    <property type="component" value="Unassembled WGS sequence"/>
</dbReference>
<organism evidence="5 6">
    <name type="scientific">Thamnidium elegans</name>
    <dbReference type="NCBI Taxonomy" id="101142"/>
    <lineage>
        <taxon>Eukaryota</taxon>
        <taxon>Fungi</taxon>
        <taxon>Fungi incertae sedis</taxon>
        <taxon>Mucoromycota</taxon>
        <taxon>Mucoromycotina</taxon>
        <taxon>Mucoromycetes</taxon>
        <taxon>Mucorales</taxon>
        <taxon>Mucorineae</taxon>
        <taxon>Mucoraceae</taxon>
        <taxon>Thamnidium</taxon>
    </lineage>
</organism>
<dbReference type="GO" id="GO:0000445">
    <property type="term" value="C:THO complex part of transcription export complex"/>
    <property type="evidence" value="ECO:0007669"/>
    <property type="project" value="InterPro"/>
</dbReference>
<evidence type="ECO:0000313" key="6">
    <source>
        <dbReference type="Proteomes" id="UP000613177"/>
    </source>
</evidence>
<dbReference type="AlphaFoldDB" id="A0A8H7SPK1"/>
<feature type="compositionally biased region" description="Acidic residues" evidence="4">
    <location>
        <begin position="230"/>
        <end position="239"/>
    </location>
</feature>
<proteinExistence type="predicted"/>
<protein>
    <recommendedName>
        <fullName evidence="7">THO complex subunit 7</fullName>
    </recommendedName>
</protein>
<comment type="subcellular location">
    <subcellularLocation>
        <location evidence="1">Nucleus</location>
    </subcellularLocation>
</comment>
<evidence type="ECO:0000256" key="2">
    <source>
        <dbReference type="ARBA" id="ARBA00023242"/>
    </source>
</evidence>
<evidence type="ECO:0000256" key="1">
    <source>
        <dbReference type="ARBA" id="ARBA00004123"/>
    </source>
</evidence>
<feature type="region of interest" description="Disordered" evidence="4">
    <location>
        <begin position="195"/>
        <end position="247"/>
    </location>
</feature>
<name>A0A8H7SPK1_9FUNG</name>
<feature type="compositionally biased region" description="Acidic residues" evidence="4">
    <location>
        <begin position="199"/>
        <end position="216"/>
    </location>
</feature>
<dbReference type="Pfam" id="PF05615">
    <property type="entry name" value="THOC7"/>
    <property type="match status" value="1"/>
</dbReference>
<comment type="caution">
    <text evidence="5">The sequence shown here is derived from an EMBL/GenBank/DDBJ whole genome shotgun (WGS) entry which is preliminary data.</text>
</comment>
<feature type="coiled-coil region" evidence="3">
    <location>
        <begin position="126"/>
        <end position="188"/>
    </location>
</feature>
<dbReference type="EMBL" id="JAEPRE010000123">
    <property type="protein sequence ID" value="KAG2232113.1"/>
    <property type="molecule type" value="Genomic_DNA"/>
</dbReference>
<evidence type="ECO:0000256" key="3">
    <source>
        <dbReference type="SAM" id="Coils"/>
    </source>
</evidence>
<keyword evidence="2" id="KW-0539">Nucleus</keyword>
<sequence length="247" mass="29007">MEEETYLKGRLALDDRAVKMLEKKIIYFLKSLHNEPTDSAQHQFENLLIQLVNYQTHLQRHPPIQVANDKDIEKYKHMIENTKSVQSKATVDIVSLKQDLTKAQKARDHKLEYDRVARDIMKLNTRDMYKESIQSLESDIELLQREKISKAAAFESRYQNLTTLVQNLKNLQQSVEEERNIKNDDSERLMVMERGYVSSDDEEDSGFSDDEPEEEEKIMPAVNHRFQERNDEEDEEEGIVSDAIMVE</sequence>
<keyword evidence="3" id="KW-0175">Coiled coil</keyword>
<dbReference type="OrthoDB" id="205166at2759"/>
<evidence type="ECO:0000256" key="4">
    <source>
        <dbReference type="SAM" id="MobiDB-lite"/>
    </source>
</evidence>
<dbReference type="GO" id="GO:0006397">
    <property type="term" value="P:mRNA processing"/>
    <property type="evidence" value="ECO:0007669"/>
    <property type="project" value="InterPro"/>
</dbReference>
<dbReference type="InterPro" id="IPR008501">
    <property type="entry name" value="THOC7/Mft1"/>
</dbReference>
<reference evidence="5" key="1">
    <citation type="submission" date="2021-01" db="EMBL/GenBank/DDBJ databases">
        <title>Metabolic potential, ecology and presence of endohyphal bacteria is reflected in genomic diversity of Mucoromycotina.</title>
        <authorList>
            <person name="Muszewska A."/>
            <person name="Okrasinska A."/>
            <person name="Steczkiewicz K."/>
            <person name="Drgas O."/>
            <person name="Orlowska M."/>
            <person name="Perlinska-Lenart U."/>
            <person name="Aleksandrzak-Piekarczyk T."/>
            <person name="Szatraj K."/>
            <person name="Zielenkiewicz U."/>
            <person name="Pilsyk S."/>
            <person name="Malc E."/>
            <person name="Mieczkowski P."/>
            <person name="Kruszewska J.S."/>
            <person name="Biernat P."/>
            <person name="Pawlowska J."/>
        </authorList>
    </citation>
    <scope>NUCLEOTIDE SEQUENCE</scope>
    <source>
        <strain evidence="5">WA0000018081</strain>
    </source>
</reference>
<gene>
    <name evidence="5" type="ORF">INT48_006790</name>
</gene>
<keyword evidence="6" id="KW-1185">Reference proteome</keyword>